<dbReference type="InterPro" id="IPR007301">
    <property type="entry name" value="DoxD"/>
</dbReference>
<dbReference type="AlphaFoldDB" id="A0ABD5RDZ2"/>
<feature type="domain" description="TQO small subunit DoxD" evidence="2">
    <location>
        <begin position="27"/>
        <end position="163"/>
    </location>
</feature>
<keyword evidence="1" id="KW-0812">Transmembrane</keyword>
<feature type="transmembrane region" description="Helical" evidence="1">
    <location>
        <begin position="92"/>
        <end position="114"/>
    </location>
</feature>
<feature type="transmembrane region" description="Helical" evidence="1">
    <location>
        <begin position="62"/>
        <end position="80"/>
    </location>
</feature>
<feature type="transmembrane region" description="Helical" evidence="1">
    <location>
        <begin position="134"/>
        <end position="153"/>
    </location>
</feature>
<keyword evidence="1" id="KW-1133">Transmembrane helix</keyword>
<comment type="caution">
    <text evidence="3">The sequence shown here is derived from an EMBL/GenBank/DDBJ whole genome shotgun (WGS) entry which is preliminary data.</text>
</comment>
<dbReference type="EMBL" id="JBHSKX010000002">
    <property type="protein sequence ID" value="MFC5368161.1"/>
    <property type="molecule type" value="Genomic_DNA"/>
</dbReference>
<dbReference type="PANTHER" id="PTHR39157:SF1">
    <property type="entry name" value="DOXX FAMILY PROTEIN"/>
    <property type="match status" value="1"/>
</dbReference>
<keyword evidence="1" id="KW-0472">Membrane</keyword>
<feature type="transmembrane region" description="Helical" evidence="1">
    <location>
        <begin position="21"/>
        <end position="42"/>
    </location>
</feature>
<evidence type="ECO:0000313" key="3">
    <source>
        <dbReference type="EMBL" id="MFC5368161.1"/>
    </source>
</evidence>
<evidence type="ECO:0000313" key="4">
    <source>
        <dbReference type="Proteomes" id="UP001596201"/>
    </source>
</evidence>
<name>A0ABD5RDZ2_9EURY</name>
<dbReference type="Pfam" id="PF04173">
    <property type="entry name" value="DoxD"/>
    <property type="match status" value="1"/>
</dbReference>
<accession>A0ABD5RDZ2</accession>
<reference evidence="3 4" key="1">
    <citation type="journal article" date="2019" name="Int. J. Syst. Evol. Microbiol.">
        <title>The Global Catalogue of Microorganisms (GCM) 10K type strain sequencing project: providing services to taxonomists for standard genome sequencing and annotation.</title>
        <authorList>
            <consortium name="The Broad Institute Genomics Platform"/>
            <consortium name="The Broad Institute Genome Sequencing Center for Infectious Disease"/>
            <person name="Wu L."/>
            <person name="Ma J."/>
        </authorList>
    </citation>
    <scope>NUCLEOTIDE SEQUENCE [LARGE SCALE GENOMIC DNA]</scope>
    <source>
        <strain evidence="3 4">CGMCC 1.12237</strain>
    </source>
</reference>
<evidence type="ECO:0000256" key="1">
    <source>
        <dbReference type="SAM" id="Phobius"/>
    </source>
</evidence>
<proteinExistence type="predicted"/>
<sequence>MSTKQAELLGNQIEFDYAESVAGYVTVAFRLITGWWFFMAGWGKLTAAEPFSAAGYLANAPAASPLQGFFAFAANTPWLLEFTNFMIPVGEALIGLGLLVGALTRLAAFFGGFLMTMFYFGNASWSHGYVNGDLMGLMLFVFVGVFAAGRIMGLDSILEDTKFVQERPKLKYLLG</sequence>
<protein>
    <submittedName>
        <fullName evidence="3">TQO small subunit DoxD</fullName>
    </submittedName>
</protein>
<organism evidence="3 4">
    <name type="scientific">Salinirubrum litoreum</name>
    <dbReference type="NCBI Taxonomy" id="1126234"/>
    <lineage>
        <taxon>Archaea</taxon>
        <taxon>Methanobacteriati</taxon>
        <taxon>Methanobacteriota</taxon>
        <taxon>Stenosarchaea group</taxon>
        <taxon>Halobacteria</taxon>
        <taxon>Halobacteriales</taxon>
        <taxon>Haloferacaceae</taxon>
        <taxon>Salinirubrum</taxon>
    </lineage>
</organism>
<keyword evidence="4" id="KW-1185">Reference proteome</keyword>
<dbReference type="PANTHER" id="PTHR39157">
    <property type="entry name" value="INTEGRAL MEMBRANE PROTEIN-RELATED"/>
    <property type="match status" value="1"/>
</dbReference>
<gene>
    <name evidence="3" type="ORF">ACFPJ5_14590</name>
</gene>
<evidence type="ECO:0000259" key="2">
    <source>
        <dbReference type="Pfam" id="PF04173"/>
    </source>
</evidence>
<dbReference type="Proteomes" id="UP001596201">
    <property type="component" value="Unassembled WGS sequence"/>
</dbReference>
<dbReference type="RefSeq" id="WP_227230396.1">
    <property type="nucleotide sequence ID" value="NZ_JAJCVJ010000002.1"/>
</dbReference>